<sequence length="111" mass="13313">MKKSPCFSDTGELFDFAYKSEQLKKMLIEEIKDIIHCMKEALYTQPYDILFGRLHIRKRKDCYQEANRKFPQSFQKEINANFYEGLDIGTLQYHKTKIQIIEIMFFSMPNN</sequence>
<keyword evidence="2" id="KW-1185">Reference proteome</keyword>
<name>A0ABR2JSS8_9EUKA</name>
<evidence type="ECO:0000313" key="1">
    <source>
        <dbReference type="EMBL" id="KAK8881954.1"/>
    </source>
</evidence>
<dbReference type="EMBL" id="JAPFFF010000009">
    <property type="protein sequence ID" value="KAK8881954.1"/>
    <property type="molecule type" value="Genomic_DNA"/>
</dbReference>
<proteinExistence type="predicted"/>
<gene>
    <name evidence="1" type="ORF">M9Y10_044592</name>
</gene>
<organism evidence="1 2">
    <name type="scientific">Tritrichomonas musculus</name>
    <dbReference type="NCBI Taxonomy" id="1915356"/>
    <lineage>
        <taxon>Eukaryota</taxon>
        <taxon>Metamonada</taxon>
        <taxon>Parabasalia</taxon>
        <taxon>Tritrichomonadida</taxon>
        <taxon>Tritrichomonadidae</taxon>
        <taxon>Tritrichomonas</taxon>
    </lineage>
</organism>
<protein>
    <submittedName>
        <fullName evidence="1">Uncharacterized protein</fullName>
    </submittedName>
</protein>
<reference evidence="1 2" key="1">
    <citation type="submission" date="2024-04" db="EMBL/GenBank/DDBJ databases">
        <title>Tritrichomonas musculus Genome.</title>
        <authorList>
            <person name="Alves-Ferreira E."/>
            <person name="Grigg M."/>
            <person name="Lorenzi H."/>
            <person name="Galac M."/>
        </authorList>
    </citation>
    <scope>NUCLEOTIDE SEQUENCE [LARGE SCALE GENOMIC DNA]</scope>
    <source>
        <strain evidence="1 2">EAF2021</strain>
    </source>
</reference>
<accession>A0ABR2JSS8</accession>
<evidence type="ECO:0000313" key="2">
    <source>
        <dbReference type="Proteomes" id="UP001470230"/>
    </source>
</evidence>
<comment type="caution">
    <text evidence="1">The sequence shown here is derived from an EMBL/GenBank/DDBJ whole genome shotgun (WGS) entry which is preliminary data.</text>
</comment>
<dbReference type="Proteomes" id="UP001470230">
    <property type="component" value="Unassembled WGS sequence"/>
</dbReference>